<feature type="transmembrane region" description="Helical" evidence="7">
    <location>
        <begin position="154"/>
        <end position="173"/>
    </location>
</feature>
<sequence length="351" mass="38388">MTISSTTCTNNADKTSSQKTFTIQHHDASHVRQVAARISPKMTETDIHEPHDGPVIIAKGLFSHTGGQSSRLFNTAIILAVLGLSIVALRIWISKRVINRWHPDDTLIITAAVFATLGSISAAINARLGAGTCIKDVDPRGLYILLENAKWAGIPAYNLATVFTKASVLMFYLRFTVDMHFIICAYAVLFIVVANCIFHTIAAIAYRCPAYEGGNCQAIVDIYTASAVINSVSDLILLLLPFWLLHPMKVPLSRKIGIALILMAGGFVLIVSIVRLVSTVKVDEDLDFTYSLGYGLLWSILEPWAGVICACLPCLKPIFTRWFPTAKARSWFSGSEKQATPSSVQVSFKTV</sequence>
<evidence type="ECO:0000313" key="10">
    <source>
        <dbReference type="Proteomes" id="UP000030663"/>
    </source>
</evidence>
<organism evidence="9 10">
    <name type="scientific">Fusarium oxysporum f. sp. raphani 54005</name>
    <dbReference type="NCBI Taxonomy" id="1089458"/>
    <lineage>
        <taxon>Eukaryota</taxon>
        <taxon>Fungi</taxon>
        <taxon>Dikarya</taxon>
        <taxon>Ascomycota</taxon>
        <taxon>Pezizomycotina</taxon>
        <taxon>Sordariomycetes</taxon>
        <taxon>Hypocreomycetidae</taxon>
        <taxon>Hypocreales</taxon>
        <taxon>Nectriaceae</taxon>
        <taxon>Fusarium</taxon>
        <taxon>Fusarium oxysporum species complex</taxon>
    </lineage>
</organism>
<feature type="transmembrane region" description="Helical" evidence="7">
    <location>
        <begin position="72"/>
        <end position="93"/>
    </location>
</feature>
<accession>X0BNL1</accession>
<dbReference type="PANTHER" id="PTHR33048">
    <property type="entry name" value="PTH11-LIKE INTEGRAL MEMBRANE PROTEIN (AFU_ORTHOLOGUE AFUA_5G11245)"/>
    <property type="match status" value="1"/>
</dbReference>
<feature type="transmembrane region" description="Helical" evidence="7">
    <location>
        <begin position="222"/>
        <end position="244"/>
    </location>
</feature>
<evidence type="ECO:0000313" key="9">
    <source>
        <dbReference type="EMBL" id="EXK80059.1"/>
    </source>
</evidence>
<evidence type="ECO:0000256" key="7">
    <source>
        <dbReference type="SAM" id="Phobius"/>
    </source>
</evidence>
<feature type="transmembrane region" description="Helical" evidence="7">
    <location>
        <begin position="296"/>
        <end position="315"/>
    </location>
</feature>
<feature type="transmembrane region" description="Helical" evidence="7">
    <location>
        <begin position="256"/>
        <end position="276"/>
    </location>
</feature>
<evidence type="ECO:0000256" key="6">
    <source>
        <dbReference type="SAM" id="MobiDB-lite"/>
    </source>
</evidence>
<feature type="region of interest" description="Disordered" evidence="6">
    <location>
        <begin position="1"/>
        <end position="22"/>
    </location>
</feature>
<proteinExistence type="inferred from homology"/>
<dbReference type="Proteomes" id="UP000030663">
    <property type="component" value="Unassembled WGS sequence"/>
</dbReference>
<evidence type="ECO:0000256" key="5">
    <source>
        <dbReference type="ARBA" id="ARBA00038359"/>
    </source>
</evidence>
<name>X0BNL1_FUSOX</name>
<comment type="subcellular location">
    <subcellularLocation>
        <location evidence="1">Membrane</location>
        <topology evidence="1">Multi-pass membrane protein</topology>
    </subcellularLocation>
</comment>
<keyword evidence="2 7" id="KW-0812">Transmembrane</keyword>
<dbReference type="HOGENOM" id="CLU_028200_19_0_1"/>
<keyword evidence="10" id="KW-1185">Reference proteome</keyword>
<feature type="transmembrane region" description="Helical" evidence="7">
    <location>
        <begin position="105"/>
        <end position="124"/>
    </location>
</feature>
<dbReference type="InterPro" id="IPR052337">
    <property type="entry name" value="SAT4-like"/>
</dbReference>
<keyword evidence="3 7" id="KW-1133">Transmembrane helix</keyword>
<dbReference type="OrthoDB" id="5342292at2759"/>
<dbReference type="GO" id="GO:0016020">
    <property type="term" value="C:membrane"/>
    <property type="evidence" value="ECO:0007669"/>
    <property type="project" value="UniProtKB-SubCell"/>
</dbReference>
<dbReference type="Pfam" id="PF20684">
    <property type="entry name" value="Fung_rhodopsin"/>
    <property type="match status" value="1"/>
</dbReference>
<protein>
    <recommendedName>
        <fullName evidence="8">Rhodopsin domain-containing protein</fullName>
    </recommendedName>
</protein>
<dbReference type="AlphaFoldDB" id="X0BNL1"/>
<reference evidence="9 10" key="1">
    <citation type="submission" date="2011-11" db="EMBL/GenBank/DDBJ databases">
        <title>The Genome Sequence of Fusarium oxysporum PHW815.</title>
        <authorList>
            <consortium name="The Broad Institute Genome Sequencing Platform"/>
            <person name="Ma L.-J."/>
            <person name="Gale L.R."/>
            <person name="Schwartz D.C."/>
            <person name="Zhou S."/>
            <person name="Corby-Kistler H."/>
            <person name="Young S.K."/>
            <person name="Zeng Q."/>
            <person name="Gargeya S."/>
            <person name="Fitzgerald M."/>
            <person name="Haas B."/>
            <person name="Abouelleil A."/>
            <person name="Alvarado L."/>
            <person name="Arachchi H.M."/>
            <person name="Berlin A."/>
            <person name="Brown A."/>
            <person name="Chapman S.B."/>
            <person name="Chen Z."/>
            <person name="Dunbar C."/>
            <person name="Freedman E."/>
            <person name="Gearin G."/>
            <person name="Goldberg J."/>
            <person name="Griggs A."/>
            <person name="Gujja S."/>
            <person name="Heiman D."/>
            <person name="Howarth C."/>
            <person name="Larson L."/>
            <person name="Lui A."/>
            <person name="MacDonald P.J.P."/>
            <person name="Montmayeur A."/>
            <person name="Murphy C."/>
            <person name="Neiman D."/>
            <person name="Pearson M."/>
            <person name="Priest M."/>
            <person name="Roberts A."/>
            <person name="Saif S."/>
            <person name="Shea T."/>
            <person name="Shenoy N."/>
            <person name="Sisk P."/>
            <person name="Stolte C."/>
            <person name="Sykes S."/>
            <person name="Wortman J."/>
            <person name="Nusbaum C."/>
            <person name="Birren B."/>
        </authorList>
    </citation>
    <scope>NUCLEOTIDE SEQUENCE [LARGE SCALE GENOMIC DNA]</scope>
    <source>
        <strain evidence="9 10">54005</strain>
    </source>
</reference>
<evidence type="ECO:0000259" key="8">
    <source>
        <dbReference type="Pfam" id="PF20684"/>
    </source>
</evidence>
<feature type="transmembrane region" description="Helical" evidence="7">
    <location>
        <begin position="180"/>
        <end position="202"/>
    </location>
</feature>
<feature type="domain" description="Rhodopsin" evidence="8">
    <location>
        <begin position="89"/>
        <end position="320"/>
    </location>
</feature>
<evidence type="ECO:0000256" key="3">
    <source>
        <dbReference type="ARBA" id="ARBA00022989"/>
    </source>
</evidence>
<dbReference type="InterPro" id="IPR049326">
    <property type="entry name" value="Rhodopsin_dom_fungi"/>
</dbReference>
<evidence type="ECO:0000256" key="2">
    <source>
        <dbReference type="ARBA" id="ARBA00022692"/>
    </source>
</evidence>
<comment type="similarity">
    <text evidence="5">Belongs to the SAT4 family.</text>
</comment>
<keyword evidence="4 7" id="KW-0472">Membrane</keyword>
<gene>
    <name evidence="9" type="ORF">FOQG_15410</name>
</gene>
<dbReference type="EMBL" id="KI979341">
    <property type="protein sequence ID" value="EXK80059.1"/>
    <property type="molecule type" value="Genomic_DNA"/>
</dbReference>
<evidence type="ECO:0000256" key="4">
    <source>
        <dbReference type="ARBA" id="ARBA00023136"/>
    </source>
</evidence>
<evidence type="ECO:0000256" key="1">
    <source>
        <dbReference type="ARBA" id="ARBA00004141"/>
    </source>
</evidence>
<dbReference type="PANTHER" id="PTHR33048:SF55">
    <property type="entry name" value="INTEGRAL MEMBRANE PROTEIN"/>
    <property type="match status" value="1"/>
</dbReference>